<proteinExistence type="inferred from homology"/>
<keyword evidence="7" id="KW-0460">Magnesium</keyword>
<evidence type="ECO:0000313" key="9">
    <source>
        <dbReference type="EMBL" id="MDH6181536.1"/>
    </source>
</evidence>
<comment type="pathway">
    <text evidence="2 7">Cofactor biosynthesis; molybdopterin biosynthesis.</text>
</comment>
<comment type="similarity">
    <text evidence="3 7">Belongs to the MoeA family.</text>
</comment>
<reference evidence="9 10" key="1">
    <citation type="submission" date="2023-04" db="EMBL/GenBank/DDBJ databases">
        <title>Genome Encyclopedia of Bacteria and Archaea VI: Functional Genomics of Type Strains.</title>
        <authorList>
            <person name="Whitman W."/>
        </authorList>
    </citation>
    <scope>NUCLEOTIDE SEQUENCE [LARGE SCALE GENOMIC DNA]</scope>
    <source>
        <strain evidence="9 10">SG_E_30_P1</strain>
    </source>
</reference>
<evidence type="ECO:0000256" key="7">
    <source>
        <dbReference type="RuleBase" id="RU365090"/>
    </source>
</evidence>
<dbReference type="GO" id="GO:0061599">
    <property type="term" value="F:molybdopterin molybdotransferase activity"/>
    <property type="evidence" value="ECO:0007669"/>
    <property type="project" value="UniProtKB-EC"/>
</dbReference>
<dbReference type="InterPro" id="IPR036425">
    <property type="entry name" value="MoaB/Mog-like_dom_sf"/>
</dbReference>
<comment type="function">
    <text evidence="1 7">Catalyzes the insertion of molybdate into adenylated molybdopterin with the concomitant release of AMP.</text>
</comment>
<dbReference type="Gene3D" id="3.40.980.10">
    <property type="entry name" value="MoaB/Mog-like domain"/>
    <property type="match status" value="1"/>
</dbReference>
<dbReference type="Gene3D" id="3.90.105.10">
    <property type="entry name" value="Molybdopterin biosynthesis moea protein, domain 2"/>
    <property type="match status" value="1"/>
</dbReference>
<protein>
    <recommendedName>
        <fullName evidence="7">Molybdopterin molybdenumtransferase</fullName>
        <ecNumber evidence="7">2.10.1.1</ecNumber>
    </recommendedName>
</protein>
<dbReference type="EC" id="2.10.1.1" evidence="7"/>
<evidence type="ECO:0000256" key="4">
    <source>
        <dbReference type="ARBA" id="ARBA00022505"/>
    </source>
</evidence>
<dbReference type="EMBL" id="JARXVQ010000001">
    <property type="protein sequence ID" value="MDH6181536.1"/>
    <property type="molecule type" value="Genomic_DNA"/>
</dbReference>
<keyword evidence="5 7" id="KW-0501">Molybdenum cofactor biosynthesis</keyword>
<evidence type="ECO:0000256" key="2">
    <source>
        <dbReference type="ARBA" id="ARBA00005046"/>
    </source>
</evidence>
<dbReference type="InterPro" id="IPR036135">
    <property type="entry name" value="MoeA_linker/N_sf"/>
</dbReference>
<dbReference type="SMART" id="SM00852">
    <property type="entry name" value="MoCF_biosynth"/>
    <property type="match status" value="1"/>
</dbReference>
<dbReference type="Pfam" id="PF03453">
    <property type="entry name" value="MoeA_N"/>
    <property type="match status" value="1"/>
</dbReference>
<evidence type="ECO:0000259" key="8">
    <source>
        <dbReference type="SMART" id="SM00852"/>
    </source>
</evidence>
<dbReference type="RefSeq" id="WP_322133848.1">
    <property type="nucleotide sequence ID" value="NZ_CP085036.1"/>
</dbReference>
<dbReference type="PANTHER" id="PTHR10192">
    <property type="entry name" value="MOLYBDOPTERIN BIOSYNTHESIS PROTEIN"/>
    <property type="match status" value="1"/>
</dbReference>
<comment type="cofactor">
    <cofactor evidence="7">
        <name>Mg(2+)</name>
        <dbReference type="ChEBI" id="CHEBI:18420"/>
    </cofactor>
</comment>
<dbReference type="NCBIfam" id="NF045515">
    <property type="entry name" value="Glp_gephyrin"/>
    <property type="match status" value="1"/>
</dbReference>
<evidence type="ECO:0000256" key="1">
    <source>
        <dbReference type="ARBA" id="ARBA00002901"/>
    </source>
</evidence>
<dbReference type="InterPro" id="IPR001453">
    <property type="entry name" value="MoaB/Mog_dom"/>
</dbReference>
<dbReference type="Gene3D" id="2.40.340.10">
    <property type="entry name" value="MoeA, C-terminal, domain IV"/>
    <property type="match status" value="1"/>
</dbReference>
<feature type="domain" description="MoaB/Mog" evidence="8">
    <location>
        <begin position="179"/>
        <end position="314"/>
    </location>
</feature>
<name>A0ABT6KNF1_9MICO</name>
<dbReference type="Pfam" id="PF00994">
    <property type="entry name" value="MoCF_biosynth"/>
    <property type="match status" value="1"/>
</dbReference>
<dbReference type="NCBIfam" id="TIGR00177">
    <property type="entry name" value="molyb_syn"/>
    <property type="match status" value="1"/>
</dbReference>
<evidence type="ECO:0000256" key="3">
    <source>
        <dbReference type="ARBA" id="ARBA00010763"/>
    </source>
</evidence>
<keyword evidence="10" id="KW-1185">Reference proteome</keyword>
<dbReference type="CDD" id="cd00887">
    <property type="entry name" value="MoeA"/>
    <property type="match status" value="1"/>
</dbReference>
<dbReference type="Proteomes" id="UP001160142">
    <property type="component" value="Unassembled WGS sequence"/>
</dbReference>
<keyword evidence="7" id="KW-0479">Metal-binding</keyword>
<evidence type="ECO:0000256" key="6">
    <source>
        <dbReference type="ARBA" id="ARBA00047317"/>
    </source>
</evidence>
<dbReference type="Gene3D" id="2.170.190.11">
    <property type="entry name" value="Molybdopterin biosynthesis moea protein, domain 3"/>
    <property type="match status" value="1"/>
</dbReference>
<dbReference type="InterPro" id="IPR005110">
    <property type="entry name" value="MoeA_linker/N"/>
</dbReference>
<dbReference type="PANTHER" id="PTHR10192:SF5">
    <property type="entry name" value="GEPHYRIN"/>
    <property type="match status" value="1"/>
</dbReference>
<dbReference type="InterPro" id="IPR036688">
    <property type="entry name" value="MoeA_C_domain_IV_sf"/>
</dbReference>
<dbReference type="InterPro" id="IPR038987">
    <property type="entry name" value="MoeA-like"/>
</dbReference>
<dbReference type="SUPFAM" id="SSF63867">
    <property type="entry name" value="MoeA C-terminal domain-like"/>
    <property type="match status" value="1"/>
</dbReference>
<dbReference type="Pfam" id="PF03454">
    <property type="entry name" value="MoeA_C"/>
    <property type="match status" value="1"/>
</dbReference>
<accession>A0ABT6KNF1</accession>
<gene>
    <name evidence="9" type="ORF">M2152_001718</name>
</gene>
<dbReference type="InterPro" id="IPR005111">
    <property type="entry name" value="MoeA_C_domain_IV"/>
</dbReference>
<keyword evidence="4 7" id="KW-0500">Molybdenum</keyword>
<evidence type="ECO:0000313" key="10">
    <source>
        <dbReference type="Proteomes" id="UP001160142"/>
    </source>
</evidence>
<keyword evidence="7 9" id="KW-0808">Transferase</keyword>
<organism evidence="9 10">
    <name type="scientific">Antiquaquibacter oligotrophicus</name>
    <dbReference type="NCBI Taxonomy" id="2880260"/>
    <lineage>
        <taxon>Bacteria</taxon>
        <taxon>Bacillati</taxon>
        <taxon>Actinomycetota</taxon>
        <taxon>Actinomycetes</taxon>
        <taxon>Micrococcales</taxon>
        <taxon>Microbacteriaceae</taxon>
        <taxon>Antiquaquibacter</taxon>
    </lineage>
</organism>
<comment type="caution">
    <text evidence="9">The sequence shown here is derived from an EMBL/GenBank/DDBJ whole genome shotgun (WGS) entry which is preliminary data.</text>
</comment>
<sequence>MATSVEEHAALVASLVEPRLAQIEPETVPLLQALGRVLSSDVLSPVDLPLFRNSQMDGFAVRATDATPTTTLPVEGVIAAAVGSPPALAPRTALRIMTGAPVPDGADTIIPVEDTTVDGDSVVIHRGRAAGEFVRERGSDIRAGELLLTAGTMLASRHLAALAAAGITRVSVLGRPTVAIVTTGAELLDPGAEPQPGQVFDSNSVALVAAVTAAGGEVTLVRRVVDDPAQLLAVLDEATGADVIVTSGGISHGDFEVVRELLEPRGARVGHVAMQPGGPQATAVFEGVPVISFPGNPVSTQVSFEVFLAPLLRAAAGLPAADRRPRRLAGPVRSVAGKRQFLRGRGVGADGVEIVAGPGSHLVAGLAASDLLVIVPEDVTELAGGETVETWAL</sequence>
<dbReference type="SUPFAM" id="SSF53218">
    <property type="entry name" value="Molybdenum cofactor biosynthesis proteins"/>
    <property type="match status" value="1"/>
</dbReference>
<dbReference type="SUPFAM" id="SSF63882">
    <property type="entry name" value="MoeA N-terminal region -like"/>
    <property type="match status" value="1"/>
</dbReference>
<comment type="catalytic activity">
    <reaction evidence="6">
        <text>adenylyl-molybdopterin + molybdate = Mo-molybdopterin + AMP + H(+)</text>
        <dbReference type="Rhea" id="RHEA:35047"/>
        <dbReference type="ChEBI" id="CHEBI:15378"/>
        <dbReference type="ChEBI" id="CHEBI:36264"/>
        <dbReference type="ChEBI" id="CHEBI:62727"/>
        <dbReference type="ChEBI" id="CHEBI:71302"/>
        <dbReference type="ChEBI" id="CHEBI:456215"/>
        <dbReference type="EC" id="2.10.1.1"/>
    </reaction>
</comment>
<evidence type="ECO:0000256" key="5">
    <source>
        <dbReference type="ARBA" id="ARBA00023150"/>
    </source>
</evidence>